<dbReference type="InterPro" id="IPR001841">
    <property type="entry name" value="Znf_RING"/>
</dbReference>
<dbReference type="Proteomes" id="UP000308197">
    <property type="component" value="Unassembled WGS sequence"/>
</dbReference>
<keyword evidence="1" id="KW-0479">Metal-binding</keyword>
<keyword evidence="8" id="KW-1185">Reference proteome</keyword>
<organism evidence="7 8">
    <name type="scientific">Polyporus arcularius HHB13444</name>
    <dbReference type="NCBI Taxonomy" id="1314778"/>
    <lineage>
        <taxon>Eukaryota</taxon>
        <taxon>Fungi</taxon>
        <taxon>Dikarya</taxon>
        <taxon>Basidiomycota</taxon>
        <taxon>Agaricomycotina</taxon>
        <taxon>Agaricomycetes</taxon>
        <taxon>Polyporales</taxon>
        <taxon>Polyporaceae</taxon>
        <taxon>Polyporus</taxon>
    </lineage>
</organism>
<feature type="domain" description="RING-type" evidence="6">
    <location>
        <begin position="4"/>
        <end position="48"/>
    </location>
</feature>
<protein>
    <recommendedName>
        <fullName evidence="6">RING-type domain-containing protein</fullName>
    </recommendedName>
</protein>
<feature type="compositionally biased region" description="Pro residues" evidence="5">
    <location>
        <begin position="166"/>
        <end position="178"/>
    </location>
</feature>
<gene>
    <name evidence="7" type="ORF">K466DRAFT_393995</name>
</gene>
<keyword evidence="3" id="KW-0862">Zinc</keyword>
<evidence type="ECO:0000256" key="5">
    <source>
        <dbReference type="SAM" id="MobiDB-lite"/>
    </source>
</evidence>
<feature type="compositionally biased region" description="Low complexity" evidence="5">
    <location>
        <begin position="211"/>
        <end position="237"/>
    </location>
</feature>
<dbReference type="SMART" id="SM00184">
    <property type="entry name" value="RING"/>
    <property type="match status" value="1"/>
</dbReference>
<dbReference type="PROSITE" id="PS50089">
    <property type="entry name" value="ZF_RING_2"/>
    <property type="match status" value="1"/>
</dbReference>
<dbReference type="InterPro" id="IPR013083">
    <property type="entry name" value="Znf_RING/FYVE/PHD"/>
</dbReference>
<dbReference type="EMBL" id="ML211851">
    <property type="protein sequence ID" value="TFK80090.1"/>
    <property type="molecule type" value="Genomic_DNA"/>
</dbReference>
<evidence type="ECO:0000256" key="1">
    <source>
        <dbReference type="ARBA" id="ARBA00022723"/>
    </source>
</evidence>
<name>A0A5C3NVP1_9APHY</name>
<dbReference type="InterPro" id="IPR017907">
    <property type="entry name" value="Znf_RING_CS"/>
</dbReference>
<reference evidence="7 8" key="1">
    <citation type="journal article" date="2019" name="Nat. Ecol. Evol.">
        <title>Megaphylogeny resolves global patterns of mushroom evolution.</title>
        <authorList>
            <person name="Varga T."/>
            <person name="Krizsan K."/>
            <person name="Foldi C."/>
            <person name="Dima B."/>
            <person name="Sanchez-Garcia M."/>
            <person name="Sanchez-Ramirez S."/>
            <person name="Szollosi G.J."/>
            <person name="Szarkandi J.G."/>
            <person name="Papp V."/>
            <person name="Albert L."/>
            <person name="Andreopoulos W."/>
            <person name="Angelini C."/>
            <person name="Antonin V."/>
            <person name="Barry K.W."/>
            <person name="Bougher N.L."/>
            <person name="Buchanan P."/>
            <person name="Buyck B."/>
            <person name="Bense V."/>
            <person name="Catcheside P."/>
            <person name="Chovatia M."/>
            <person name="Cooper J."/>
            <person name="Damon W."/>
            <person name="Desjardin D."/>
            <person name="Finy P."/>
            <person name="Geml J."/>
            <person name="Haridas S."/>
            <person name="Hughes K."/>
            <person name="Justo A."/>
            <person name="Karasinski D."/>
            <person name="Kautmanova I."/>
            <person name="Kiss B."/>
            <person name="Kocsube S."/>
            <person name="Kotiranta H."/>
            <person name="LaButti K.M."/>
            <person name="Lechner B.E."/>
            <person name="Liimatainen K."/>
            <person name="Lipzen A."/>
            <person name="Lukacs Z."/>
            <person name="Mihaltcheva S."/>
            <person name="Morgado L.N."/>
            <person name="Niskanen T."/>
            <person name="Noordeloos M.E."/>
            <person name="Ohm R.A."/>
            <person name="Ortiz-Santana B."/>
            <person name="Ovrebo C."/>
            <person name="Racz N."/>
            <person name="Riley R."/>
            <person name="Savchenko A."/>
            <person name="Shiryaev A."/>
            <person name="Soop K."/>
            <person name="Spirin V."/>
            <person name="Szebenyi C."/>
            <person name="Tomsovsky M."/>
            <person name="Tulloss R.E."/>
            <person name="Uehling J."/>
            <person name="Grigoriev I.V."/>
            <person name="Vagvolgyi C."/>
            <person name="Papp T."/>
            <person name="Martin F.M."/>
            <person name="Miettinen O."/>
            <person name="Hibbett D.S."/>
            <person name="Nagy L.G."/>
        </authorList>
    </citation>
    <scope>NUCLEOTIDE SEQUENCE [LARGE SCALE GENOMIC DNA]</scope>
    <source>
        <strain evidence="7 8">HHB13444</strain>
    </source>
</reference>
<dbReference type="Pfam" id="PF00097">
    <property type="entry name" value="zf-C3HC4"/>
    <property type="match status" value="1"/>
</dbReference>
<dbReference type="AlphaFoldDB" id="A0A5C3NVP1"/>
<keyword evidence="2 4" id="KW-0863">Zinc-finger</keyword>
<evidence type="ECO:0000313" key="8">
    <source>
        <dbReference type="Proteomes" id="UP000308197"/>
    </source>
</evidence>
<sequence length="306" mass="33854">MPTCIVCLDTLKDPAALPCGHVFCYDCLIRLIRSTTPFTGNHFCPTCKQPYTISNVDPNLVPHHLRSYITPSVRKLFLEYTIPPPAKATSSSSESERLRAENASLKTCCFVWRKRAAVHAAATLGLVGLARLARDYGLQMKKEKDEFEAKYNELKKKMEEKTMTPDTPPESPSCPPSPRDAQLRAHSSPLPHLPHINELDLGLEPLEANIPPSLSRSTSSGSEHSPLSPSLYRSSSPAMSEESYCSDCPDCTERKRKRSSEELEDGELEPERPIKRSHSSSPTILAPLPLSPGQTIAKYLEGTLTI</sequence>
<evidence type="ECO:0000256" key="4">
    <source>
        <dbReference type="PROSITE-ProRule" id="PRU00175"/>
    </source>
</evidence>
<accession>A0A5C3NVP1</accession>
<dbReference type="InParanoid" id="A0A5C3NVP1"/>
<evidence type="ECO:0000256" key="2">
    <source>
        <dbReference type="ARBA" id="ARBA00022771"/>
    </source>
</evidence>
<evidence type="ECO:0000313" key="7">
    <source>
        <dbReference type="EMBL" id="TFK80090.1"/>
    </source>
</evidence>
<dbReference type="STRING" id="1314778.A0A5C3NVP1"/>
<proteinExistence type="predicted"/>
<dbReference type="CDD" id="cd16449">
    <property type="entry name" value="RING-HC"/>
    <property type="match status" value="1"/>
</dbReference>
<evidence type="ECO:0000256" key="3">
    <source>
        <dbReference type="ARBA" id="ARBA00022833"/>
    </source>
</evidence>
<evidence type="ECO:0000259" key="6">
    <source>
        <dbReference type="PROSITE" id="PS50089"/>
    </source>
</evidence>
<feature type="region of interest" description="Disordered" evidence="5">
    <location>
        <begin position="159"/>
        <end position="291"/>
    </location>
</feature>
<dbReference type="Gene3D" id="3.30.40.10">
    <property type="entry name" value="Zinc/RING finger domain, C3HC4 (zinc finger)"/>
    <property type="match status" value="1"/>
</dbReference>
<dbReference type="SUPFAM" id="SSF57850">
    <property type="entry name" value="RING/U-box"/>
    <property type="match status" value="1"/>
</dbReference>
<dbReference type="GO" id="GO:0008270">
    <property type="term" value="F:zinc ion binding"/>
    <property type="evidence" value="ECO:0007669"/>
    <property type="project" value="UniProtKB-KW"/>
</dbReference>
<dbReference type="InterPro" id="IPR018957">
    <property type="entry name" value="Znf_C3HC4_RING-type"/>
</dbReference>
<dbReference type="PROSITE" id="PS00518">
    <property type="entry name" value="ZF_RING_1"/>
    <property type="match status" value="1"/>
</dbReference>